<dbReference type="GO" id="GO:0016853">
    <property type="term" value="F:isomerase activity"/>
    <property type="evidence" value="ECO:0007669"/>
    <property type="project" value="UniProtKB-KW"/>
</dbReference>
<dbReference type="EMBL" id="CP038267">
    <property type="protein sequence ID" value="QBR92998.1"/>
    <property type="molecule type" value="Genomic_DNA"/>
</dbReference>
<feature type="domain" description="Mycothiol-dependent maleylpyruvate isomerase metal-binding" evidence="1">
    <location>
        <begin position="13"/>
        <end position="121"/>
    </location>
</feature>
<dbReference type="RefSeq" id="WP_135077975.1">
    <property type="nucleotide sequence ID" value="NZ_CP038267.1"/>
</dbReference>
<dbReference type="NCBIfam" id="TIGR03083">
    <property type="entry name" value="maleylpyruvate isomerase family mycothiol-dependent enzyme"/>
    <property type="match status" value="1"/>
</dbReference>
<gene>
    <name evidence="2" type="ORF">EXE57_12495</name>
</gene>
<evidence type="ECO:0000313" key="2">
    <source>
        <dbReference type="EMBL" id="QBR92998.1"/>
    </source>
</evidence>
<dbReference type="InterPro" id="IPR034660">
    <property type="entry name" value="DinB/YfiT-like"/>
</dbReference>
<reference evidence="2 3" key="1">
    <citation type="submission" date="2019-03" db="EMBL/GenBank/DDBJ databases">
        <title>Three New Species of Nocardioides, Nocardioides euryhalodurans sp. nov., Nocardioides seonyuensis sp. nov. and Nocardioides eburneoflavus sp. nov., Iolated from Soil.</title>
        <authorList>
            <person name="Roh S.G."/>
            <person name="Lee C."/>
            <person name="Kim M.-K."/>
            <person name="Kim S.B."/>
        </authorList>
    </citation>
    <scope>NUCLEOTIDE SEQUENCE [LARGE SCALE GENOMIC DNA]</scope>
    <source>
        <strain evidence="2 3">MMS17-SY117</strain>
    </source>
</reference>
<dbReference type="GO" id="GO:0046872">
    <property type="term" value="F:metal ion binding"/>
    <property type="evidence" value="ECO:0007669"/>
    <property type="project" value="InterPro"/>
</dbReference>
<dbReference type="Proteomes" id="UP000294894">
    <property type="component" value="Chromosome"/>
</dbReference>
<dbReference type="OrthoDB" id="5178565at2"/>
<dbReference type="SUPFAM" id="SSF109854">
    <property type="entry name" value="DinB/YfiT-like putative metalloenzymes"/>
    <property type="match status" value="1"/>
</dbReference>
<dbReference type="Pfam" id="PF11716">
    <property type="entry name" value="MDMPI_N"/>
    <property type="match status" value="1"/>
</dbReference>
<protein>
    <submittedName>
        <fullName evidence="2">Maleylpyruvate isomerase family mycothiol-dependent enzyme</fullName>
    </submittedName>
</protein>
<proteinExistence type="predicted"/>
<organism evidence="2 3">
    <name type="scientific">Nocardioides euryhalodurans</name>
    <dbReference type="NCBI Taxonomy" id="2518370"/>
    <lineage>
        <taxon>Bacteria</taxon>
        <taxon>Bacillati</taxon>
        <taxon>Actinomycetota</taxon>
        <taxon>Actinomycetes</taxon>
        <taxon>Propionibacteriales</taxon>
        <taxon>Nocardioidaceae</taxon>
        <taxon>Nocardioides</taxon>
    </lineage>
</organism>
<keyword evidence="3" id="KW-1185">Reference proteome</keyword>
<keyword evidence="2" id="KW-0413">Isomerase</keyword>
<dbReference type="InterPro" id="IPR017517">
    <property type="entry name" value="Maleyloyr_isom"/>
</dbReference>
<evidence type="ECO:0000313" key="3">
    <source>
        <dbReference type="Proteomes" id="UP000294894"/>
    </source>
</evidence>
<evidence type="ECO:0000259" key="1">
    <source>
        <dbReference type="Pfam" id="PF11716"/>
    </source>
</evidence>
<name>A0A4P7GLH7_9ACTN</name>
<dbReference type="InterPro" id="IPR024344">
    <property type="entry name" value="MDMPI_metal-binding"/>
</dbReference>
<dbReference type="Gene3D" id="1.20.120.450">
    <property type="entry name" value="dinb family like domain"/>
    <property type="match status" value="1"/>
</dbReference>
<dbReference type="AlphaFoldDB" id="A0A4P7GLH7"/>
<dbReference type="KEGG" id="noy:EXE57_12495"/>
<keyword evidence="2" id="KW-0670">Pyruvate</keyword>
<sequence length="208" mass="23006">MDKEAVWDVVVSERHALLEHLRVLTPEEWDHPSLCAGWRVRDVAAHVISAPQLRWRATGRVMTQMWRGYNGAILRDGLQRGAAPTAEILAQYDRWAGVRRGPLTVTHVEPLVDVLVHSQDILRPLGRVHVPPPEAAVVAADRSRLLAPLVGSTRTVRRVRMRATDTEWERGRGPVVEGPALELLMLCAGREAEATLLAGEGVEVITPA</sequence>
<accession>A0A4P7GLH7</accession>